<evidence type="ECO:0000313" key="2">
    <source>
        <dbReference type="Proteomes" id="UP000031760"/>
    </source>
</evidence>
<dbReference type="SUPFAM" id="SSF51197">
    <property type="entry name" value="Clavaminate synthase-like"/>
    <property type="match status" value="1"/>
</dbReference>
<dbReference type="EMBL" id="AP014548">
    <property type="protein sequence ID" value="BAO55407.1"/>
    <property type="molecule type" value="Genomic_DNA"/>
</dbReference>
<keyword evidence="2" id="KW-1185">Reference proteome</keyword>
<dbReference type="HOGENOM" id="CLU_089611_0_0_10"/>
<dbReference type="Proteomes" id="UP000031760">
    <property type="component" value="Chromosome"/>
</dbReference>
<organism evidence="1 2">
    <name type="scientific">Nonlabens marinus S1-08</name>
    <dbReference type="NCBI Taxonomy" id="1454201"/>
    <lineage>
        <taxon>Bacteria</taxon>
        <taxon>Pseudomonadati</taxon>
        <taxon>Bacteroidota</taxon>
        <taxon>Flavobacteriia</taxon>
        <taxon>Flavobacteriales</taxon>
        <taxon>Flavobacteriaceae</taxon>
        <taxon>Nonlabens</taxon>
    </lineage>
</organism>
<dbReference type="KEGG" id="nmf:NMS_1398"/>
<reference evidence="1 2" key="1">
    <citation type="journal article" date="2014" name="Proc. Natl. Acad. Sci. U.S.A.">
        <title>Functional characterization of flavobacteria rhodopsins reveals a unique class of light-driven chloride pump in bacteria.</title>
        <authorList>
            <person name="Yoshizawa S."/>
            <person name="Kumagai Y."/>
            <person name="Kim H."/>
            <person name="Ogura Y."/>
            <person name="Hayashi T."/>
            <person name="Iwasaki W."/>
            <person name="DeLong E.F."/>
            <person name="Kogure K."/>
        </authorList>
    </citation>
    <scope>NUCLEOTIDE SEQUENCE [LARGE SCALE GENOMIC DNA]</scope>
    <source>
        <strain evidence="1 2">S1-08</strain>
    </source>
</reference>
<evidence type="ECO:0000313" key="1">
    <source>
        <dbReference type="EMBL" id="BAO55407.1"/>
    </source>
</evidence>
<sequence length="219" mass="25350">MSFDTKEFPFHQLIAKFIDKGELDTLKSNEEDFNKTDSFYKNMESAPIFIKLYEALEGIEGEAFYQLYTRFISEVIRPQFQEPIYYQRKPSHRILFRDIEGVARFHKDSDYGHDESEINYWVPQTNAFGTNSIWIEKTQGKSDYACVDLDLGEYLKFHGAVLSHGAKANMTNKTRVSFDFRVIPASKFNEAMASKDATDTSTESKNPVMSNARKFGYCE</sequence>
<gene>
    <name evidence="1" type="ORF">NMS_1398</name>
</gene>
<name>W8VX69_9FLAO</name>
<protein>
    <submittedName>
        <fullName evidence="1">Streptomycin biosynthesis protein strG</fullName>
    </submittedName>
</protein>
<dbReference type="STRING" id="1454201.NMS_1398"/>
<accession>W8VX69</accession>
<proteinExistence type="predicted"/>
<dbReference type="AlphaFoldDB" id="W8VX69"/>